<name>A0A5C5Z879_9BACT</name>
<evidence type="ECO:0000256" key="2">
    <source>
        <dbReference type="SAM" id="Phobius"/>
    </source>
</evidence>
<comment type="caution">
    <text evidence="4">The sequence shown here is derived from an EMBL/GenBank/DDBJ whole genome shotgun (WGS) entry which is preliminary data.</text>
</comment>
<gene>
    <name evidence="4" type="ORF">CA13_49670</name>
</gene>
<dbReference type="Proteomes" id="UP000315010">
    <property type="component" value="Unassembled WGS sequence"/>
</dbReference>
<evidence type="ECO:0000313" key="5">
    <source>
        <dbReference type="Proteomes" id="UP000315010"/>
    </source>
</evidence>
<dbReference type="InterPro" id="IPR018639">
    <property type="entry name" value="DUF2062"/>
</dbReference>
<evidence type="ECO:0000313" key="4">
    <source>
        <dbReference type="EMBL" id="TWT83502.1"/>
    </source>
</evidence>
<feature type="compositionally biased region" description="Basic and acidic residues" evidence="1">
    <location>
        <begin position="209"/>
        <end position="220"/>
    </location>
</feature>
<feature type="compositionally biased region" description="Polar residues" evidence="1">
    <location>
        <begin position="224"/>
        <end position="250"/>
    </location>
</feature>
<keyword evidence="2" id="KW-0472">Membrane</keyword>
<feature type="compositionally biased region" description="Low complexity" evidence="1">
    <location>
        <begin position="184"/>
        <end position="194"/>
    </location>
</feature>
<evidence type="ECO:0000259" key="3">
    <source>
        <dbReference type="Pfam" id="PF09835"/>
    </source>
</evidence>
<keyword evidence="2" id="KW-1133">Transmembrane helix</keyword>
<dbReference type="InterPro" id="IPR019935">
    <property type="entry name" value="CHP03546"/>
</dbReference>
<evidence type="ECO:0000256" key="1">
    <source>
        <dbReference type="SAM" id="MobiDB-lite"/>
    </source>
</evidence>
<accession>A0A5C5Z879</accession>
<sequence length="272" mass="29493">MIIWSIKLLSNVRKAIAGRQYPHQLAWAVALGVLLGIIPHGNLVALAVLVVVLSVRINHAMAALTAIGVSFSATKLDPYSHQIGEYVLSHEALAPHLANAWGLPLMPWTEMNNTVVMGSFLIGVAALLPIFIITYPFFRLFKPKPIEELDSPAPVTESASKSGKEKVVVVDGGHQRVSGPHRVPSQAPSAPSAADFHPADSHSSQAVETRIDVIRMKDSPVAETPTTEQPTDSMDTTSESNTDTELNEQQPMDEALNYLLRQLRTSQQKDAA</sequence>
<keyword evidence="2" id="KW-0812">Transmembrane</keyword>
<dbReference type="NCBIfam" id="TIGR03546">
    <property type="entry name" value="TIGR03546 family protein"/>
    <property type="match status" value="1"/>
</dbReference>
<feature type="domain" description="DUF2062" evidence="3">
    <location>
        <begin position="19"/>
        <end position="141"/>
    </location>
</feature>
<keyword evidence="5" id="KW-1185">Reference proteome</keyword>
<proteinExistence type="predicted"/>
<dbReference type="EMBL" id="SJPJ01000001">
    <property type="protein sequence ID" value="TWT83502.1"/>
    <property type="molecule type" value="Genomic_DNA"/>
</dbReference>
<organism evidence="4 5">
    <name type="scientific">Novipirellula herctigrandis</name>
    <dbReference type="NCBI Taxonomy" id="2527986"/>
    <lineage>
        <taxon>Bacteria</taxon>
        <taxon>Pseudomonadati</taxon>
        <taxon>Planctomycetota</taxon>
        <taxon>Planctomycetia</taxon>
        <taxon>Pirellulales</taxon>
        <taxon>Pirellulaceae</taxon>
        <taxon>Novipirellula</taxon>
    </lineage>
</organism>
<dbReference type="Pfam" id="PF09835">
    <property type="entry name" value="DUF2062"/>
    <property type="match status" value="1"/>
</dbReference>
<dbReference type="RefSeq" id="WP_146400715.1">
    <property type="nucleotide sequence ID" value="NZ_SJPJ01000001.1"/>
</dbReference>
<reference evidence="4 5" key="1">
    <citation type="submission" date="2019-02" db="EMBL/GenBank/DDBJ databases">
        <title>Deep-cultivation of Planctomycetes and their phenomic and genomic characterization uncovers novel biology.</title>
        <authorList>
            <person name="Wiegand S."/>
            <person name="Jogler M."/>
            <person name="Boedeker C."/>
            <person name="Pinto D."/>
            <person name="Vollmers J."/>
            <person name="Rivas-Marin E."/>
            <person name="Kohn T."/>
            <person name="Peeters S.H."/>
            <person name="Heuer A."/>
            <person name="Rast P."/>
            <person name="Oberbeckmann S."/>
            <person name="Bunk B."/>
            <person name="Jeske O."/>
            <person name="Meyerdierks A."/>
            <person name="Storesund J.E."/>
            <person name="Kallscheuer N."/>
            <person name="Luecker S."/>
            <person name="Lage O.M."/>
            <person name="Pohl T."/>
            <person name="Merkel B.J."/>
            <person name="Hornburger P."/>
            <person name="Mueller R.-W."/>
            <person name="Bruemmer F."/>
            <person name="Labrenz M."/>
            <person name="Spormann A.M."/>
            <person name="Op Den Camp H."/>
            <person name="Overmann J."/>
            <person name="Amann R."/>
            <person name="Jetten M.S.M."/>
            <person name="Mascher T."/>
            <person name="Medema M.H."/>
            <person name="Devos D.P."/>
            <person name="Kaster A.-K."/>
            <person name="Ovreas L."/>
            <person name="Rohde M."/>
            <person name="Galperin M.Y."/>
            <person name="Jogler C."/>
        </authorList>
    </citation>
    <scope>NUCLEOTIDE SEQUENCE [LARGE SCALE GENOMIC DNA]</scope>
    <source>
        <strain evidence="4 5">CA13</strain>
    </source>
</reference>
<dbReference type="OrthoDB" id="268259at2"/>
<feature type="transmembrane region" description="Helical" evidence="2">
    <location>
        <begin position="115"/>
        <end position="138"/>
    </location>
</feature>
<dbReference type="AlphaFoldDB" id="A0A5C5Z879"/>
<feature type="region of interest" description="Disordered" evidence="1">
    <location>
        <begin position="175"/>
        <end position="256"/>
    </location>
</feature>
<protein>
    <recommendedName>
        <fullName evidence="3">DUF2062 domain-containing protein</fullName>
    </recommendedName>
</protein>